<comment type="subcellular location">
    <subcellularLocation>
        <location evidence="1">Membrane</location>
        <topology evidence="1">Multi-pass membrane protein</topology>
    </subcellularLocation>
</comment>
<keyword evidence="6" id="KW-1185">Reference proteome</keyword>
<keyword evidence="3" id="KW-0675">Receptor</keyword>
<feature type="transmembrane region" description="Helical" evidence="5">
    <location>
        <begin position="159"/>
        <end position="176"/>
    </location>
</feature>
<dbReference type="GO" id="GO:0005886">
    <property type="term" value="C:plasma membrane"/>
    <property type="evidence" value="ECO:0007669"/>
    <property type="project" value="TreeGrafter"/>
</dbReference>
<evidence type="ECO:0000256" key="1">
    <source>
        <dbReference type="ARBA" id="ARBA00004141"/>
    </source>
</evidence>
<keyword evidence="5" id="KW-0812">Transmembrane</keyword>
<feature type="transmembrane region" description="Helical" evidence="5">
    <location>
        <begin position="302"/>
        <end position="322"/>
    </location>
</feature>
<keyword evidence="5" id="KW-1133">Transmembrane helix</keyword>
<evidence type="ECO:0000256" key="3">
    <source>
        <dbReference type="ARBA" id="ARBA00023170"/>
    </source>
</evidence>
<dbReference type="CDD" id="cd00637">
    <property type="entry name" value="7tm_classA_rhodopsin-like"/>
    <property type="match status" value="1"/>
</dbReference>
<reference evidence="7" key="1">
    <citation type="submission" date="2022-11" db="UniProtKB">
        <authorList>
            <consortium name="WormBaseParasite"/>
        </authorList>
    </citation>
    <scope>IDENTIFICATION</scope>
</reference>
<dbReference type="GO" id="GO:0008188">
    <property type="term" value="F:neuropeptide receptor activity"/>
    <property type="evidence" value="ECO:0007669"/>
    <property type="project" value="TreeGrafter"/>
</dbReference>
<evidence type="ECO:0000256" key="2">
    <source>
        <dbReference type="ARBA" id="ARBA00023040"/>
    </source>
</evidence>
<dbReference type="WBParaSite" id="PDA_v2.g123.t1">
    <property type="protein sequence ID" value="PDA_v2.g123.t1"/>
    <property type="gene ID" value="PDA_v2.g123"/>
</dbReference>
<dbReference type="SUPFAM" id="SSF81321">
    <property type="entry name" value="Family A G protein-coupled receptor-like"/>
    <property type="match status" value="1"/>
</dbReference>
<keyword evidence="4" id="KW-0807">Transducer</keyword>
<dbReference type="PANTHER" id="PTHR24238">
    <property type="entry name" value="G-PROTEIN COUPLED RECEPTOR"/>
    <property type="match status" value="1"/>
</dbReference>
<evidence type="ECO:0000256" key="5">
    <source>
        <dbReference type="SAM" id="Phobius"/>
    </source>
</evidence>
<dbReference type="AlphaFoldDB" id="A0A914P374"/>
<protein>
    <submittedName>
        <fullName evidence="7">G-protein coupled receptors family 1 profile domain-containing protein</fullName>
    </submittedName>
</protein>
<evidence type="ECO:0000313" key="6">
    <source>
        <dbReference type="Proteomes" id="UP000887578"/>
    </source>
</evidence>
<feature type="transmembrane region" description="Helical" evidence="5">
    <location>
        <begin position="274"/>
        <end position="296"/>
    </location>
</feature>
<feature type="transmembrane region" description="Helical" evidence="5">
    <location>
        <begin position="210"/>
        <end position="234"/>
    </location>
</feature>
<name>A0A914P374_9BILA</name>
<dbReference type="PANTHER" id="PTHR24238:SF20">
    <property type="entry name" value="G_PROTEIN_RECEP_F1_2 DOMAIN-CONTAINING PROTEIN"/>
    <property type="match status" value="1"/>
</dbReference>
<dbReference type="Proteomes" id="UP000887578">
    <property type="component" value="Unplaced"/>
</dbReference>
<feature type="transmembrane region" description="Helical" evidence="5">
    <location>
        <begin position="82"/>
        <end position="105"/>
    </location>
</feature>
<keyword evidence="5" id="KW-0472">Membrane</keyword>
<proteinExistence type="predicted"/>
<feature type="transmembrane region" description="Helical" evidence="5">
    <location>
        <begin position="329"/>
        <end position="350"/>
    </location>
</feature>
<evidence type="ECO:0000256" key="4">
    <source>
        <dbReference type="ARBA" id="ARBA00023224"/>
    </source>
</evidence>
<organism evidence="6 7">
    <name type="scientific">Panagrolaimus davidi</name>
    <dbReference type="NCBI Taxonomy" id="227884"/>
    <lineage>
        <taxon>Eukaryota</taxon>
        <taxon>Metazoa</taxon>
        <taxon>Ecdysozoa</taxon>
        <taxon>Nematoda</taxon>
        <taxon>Chromadorea</taxon>
        <taxon>Rhabditida</taxon>
        <taxon>Tylenchina</taxon>
        <taxon>Panagrolaimomorpha</taxon>
        <taxon>Panagrolaimoidea</taxon>
        <taxon>Panagrolaimidae</taxon>
        <taxon>Panagrolaimus</taxon>
    </lineage>
</organism>
<sequence>MPLIGVGSSNAYGHGAPPFRFQSHPPSTEPIEKPSSGHLLATDDVVAGMFLIIFGSIGIAFYTIVTLSMVRMSKDIVGFRFLISQSITDILLLIQFAIWPGLVILTQNEILPFEWRWYAHLYLDFTWWAMVYHYPIVAWSRLAAVQFPNWFRTLKPKKCMAICSIAWIFGLIQSIVEHQFSWFQPLYYDPKMYGLTTDWFAYNSHGTATYYMIFNVSSMILPFPFYGVALYVLFTRQKRQMIDPMRVRIRGNSVASTITNGISAQRSLSIETRLLIPCIINTVLFVVGQVFITLCSKYTGKWISWSVMVIFAANSFVFITLCSKYTGKWISWSVMVIFAANSFVNPVLYLCFSSVIRRHLFTDCRKRLSASSVYKDYDFRSSSQVSITYAQQRSSLVKFKKESISQSEK</sequence>
<keyword evidence="2" id="KW-0297">G-protein coupled receptor</keyword>
<feature type="transmembrane region" description="Helical" evidence="5">
    <location>
        <begin position="45"/>
        <end position="70"/>
    </location>
</feature>
<dbReference type="Gene3D" id="1.20.1070.10">
    <property type="entry name" value="Rhodopsin 7-helix transmembrane proteins"/>
    <property type="match status" value="1"/>
</dbReference>
<evidence type="ECO:0000313" key="7">
    <source>
        <dbReference type="WBParaSite" id="PDA_v2.g123.t1"/>
    </source>
</evidence>
<accession>A0A914P374</accession>
<feature type="transmembrane region" description="Helical" evidence="5">
    <location>
        <begin position="125"/>
        <end position="147"/>
    </location>
</feature>